<proteinExistence type="predicted"/>
<evidence type="ECO:0000256" key="1">
    <source>
        <dbReference type="SAM" id="SignalP"/>
    </source>
</evidence>
<dbReference type="RefSeq" id="WP_218097659.1">
    <property type="nucleotide sequence ID" value="NZ_CAJVCE010000003.1"/>
</dbReference>
<evidence type="ECO:0000313" key="5">
    <source>
        <dbReference type="Proteomes" id="UP000730618"/>
    </source>
</evidence>
<gene>
    <name evidence="4" type="ORF">PAECIP111802_01309</name>
</gene>
<dbReference type="EMBL" id="CAJVCE010000003">
    <property type="protein sequence ID" value="CAG7627012.1"/>
    <property type="molecule type" value="Genomic_DNA"/>
</dbReference>
<evidence type="ECO:0000259" key="2">
    <source>
        <dbReference type="Pfam" id="PF12733"/>
    </source>
</evidence>
<organism evidence="4 5">
    <name type="scientific">Paenibacillus allorhizosphaerae</name>
    <dbReference type="NCBI Taxonomy" id="2849866"/>
    <lineage>
        <taxon>Bacteria</taxon>
        <taxon>Bacillati</taxon>
        <taxon>Bacillota</taxon>
        <taxon>Bacilli</taxon>
        <taxon>Bacillales</taxon>
        <taxon>Paenibacillaceae</taxon>
        <taxon>Paenibacillus</taxon>
    </lineage>
</organism>
<dbReference type="Proteomes" id="UP000730618">
    <property type="component" value="Unassembled WGS sequence"/>
</dbReference>
<dbReference type="CDD" id="cd15482">
    <property type="entry name" value="Sialidase_non-viral"/>
    <property type="match status" value="1"/>
</dbReference>
<dbReference type="Pfam" id="PF12733">
    <property type="entry name" value="Cadherin-like"/>
    <property type="match status" value="1"/>
</dbReference>
<name>A0ABM8VDB0_9BACL</name>
<evidence type="ECO:0000313" key="4">
    <source>
        <dbReference type="EMBL" id="CAG7627012.1"/>
    </source>
</evidence>
<reference evidence="4 5" key="1">
    <citation type="submission" date="2021-06" db="EMBL/GenBank/DDBJ databases">
        <authorList>
            <person name="Criscuolo A."/>
        </authorList>
    </citation>
    <scope>NUCLEOTIDE SEQUENCE [LARGE SCALE GENOMIC DNA]</scope>
    <source>
        <strain evidence="5">CIP 111802</strain>
    </source>
</reference>
<feature type="domain" description="Cadherin-like beta-sandwich-like" evidence="2">
    <location>
        <begin position="566"/>
        <end position="650"/>
    </location>
</feature>
<feature type="chain" id="PRO_5045233809" description="Sialidase domain-containing protein" evidence="1">
    <location>
        <begin position="28"/>
        <end position="677"/>
    </location>
</feature>
<protein>
    <recommendedName>
        <fullName evidence="6">Sialidase domain-containing protein</fullName>
    </recommendedName>
</protein>
<feature type="signal peptide" evidence="1">
    <location>
        <begin position="1"/>
        <end position="27"/>
    </location>
</feature>
<accession>A0ABM8VDB0</accession>
<evidence type="ECO:0000259" key="3">
    <source>
        <dbReference type="Pfam" id="PF13088"/>
    </source>
</evidence>
<dbReference type="InterPro" id="IPR025883">
    <property type="entry name" value="Cadherin-like_domain"/>
</dbReference>
<dbReference type="PANTHER" id="PTHR43752">
    <property type="entry name" value="BNR/ASP-BOX REPEAT FAMILY PROTEIN"/>
    <property type="match status" value="1"/>
</dbReference>
<dbReference type="PANTHER" id="PTHR43752:SF2">
    <property type="entry name" value="BNR_ASP-BOX REPEAT FAMILY PROTEIN"/>
    <property type="match status" value="1"/>
</dbReference>
<feature type="domain" description="Sialidase" evidence="3">
    <location>
        <begin position="296"/>
        <end position="528"/>
    </location>
</feature>
<keyword evidence="5" id="KW-1185">Reference proteome</keyword>
<evidence type="ECO:0008006" key="6">
    <source>
        <dbReference type="Google" id="ProtNLM"/>
    </source>
</evidence>
<sequence>MKGRTLSCVIILSVLTFIIGSVMPAAAVQKEGVETTNDLLYEAWDRMDGWSKSSGKATIETTAEGWLRLYDRDNSSTSLTKKQITVPGTYTLEYRARIGRFSPYGFDTLGIQVTDGRFRLFLSYRDGKLYANTQTGASKVFAKVIDSIDTEWHDWQISVDNGKAGIFMDGIFQADFEMETSDTEGRLVLWVKGQSDVPAESYLDYIRLSQGTLAGSGSSNRLRDLQIQAVSERFVTGPGNMQSNLLQLNDGSLLMTWVNTGKGIATYFAKSFDQGETFTQPQLFHEWTVSSVLQLASGNLLALLRNEPRGKFGGSTYSVIASADYGATWSQPNSVMAEGSSFVMNDRLIQLSNGRLLLPVGYLDEQFYEEGLEDKSWIGVYYSDDEGRTWNRTEWITGTDAAEAAVRNNLQEPQAVQLADGQVKIYARTSAGYIYEVTSDDEGRTWHDLKPTAFQSPLAPFSVKRDPYTNNVYMVWDNSPPSGASRVLPRWPLSMAVSADSAKTWKTVTNLEEKEGNYGYPQLLFMKDRIIVSYYHTNQYNWTNQLVSVKSVTFDRGYLEAGGAKSIDLTPKFSPDQRDYTAVVPPELKTVFIKPVTGASAKAELILNGTRIEAGADFIPITLQAGRNDIRIQVFSSEGEQRDYDLQITRSSPVFSSILSGLSNTRASTPNLRKRKP</sequence>
<keyword evidence="1" id="KW-0732">Signal</keyword>
<dbReference type="InterPro" id="IPR011040">
    <property type="entry name" value="Sialidase"/>
</dbReference>
<comment type="caution">
    <text evidence="4">The sequence shown here is derived from an EMBL/GenBank/DDBJ whole genome shotgun (WGS) entry which is preliminary data.</text>
</comment>
<dbReference type="Pfam" id="PF13088">
    <property type="entry name" value="BNR_2"/>
    <property type="match status" value="1"/>
</dbReference>